<evidence type="ECO:0000256" key="1">
    <source>
        <dbReference type="SAM" id="MobiDB-lite"/>
    </source>
</evidence>
<accession>A0A1Y1KQV8</accession>
<dbReference type="EMBL" id="GEZM01076247">
    <property type="protein sequence ID" value="JAV63792.1"/>
    <property type="molecule type" value="Transcribed_RNA"/>
</dbReference>
<protein>
    <submittedName>
        <fullName evidence="2">Uncharacterized protein</fullName>
    </submittedName>
</protein>
<proteinExistence type="predicted"/>
<organism evidence="2">
    <name type="scientific">Photinus pyralis</name>
    <name type="common">Common eastern firefly</name>
    <name type="synonym">Lampyris pyralis</name>
    <dbReference type="NCBI Taxonomy" id="7054"/>
    <lineage>
        <taxon>Eukaryota</taxon>
        <taxon>Metazoa</taxon>
        <taxon>Ecdysozoa</taxon>
        <taxon>Arthropoda</taxon>
        <taxon>Hexapoda</taxon>
        <taxon>Insecta</taxon>
        <taxon>Pterygota</taxon>
        <taxon>Neoptera</taxon>
        <taxon>Endopterygota</taxon>
        <taxon>Coleoptera</taxon>
        <taxon>Polyphaga</taxon>
        <taxon>Elateriformia</taxon>
        <taxon>Elateroidea</taxon>
        <taxon>Lampyridae</taxon>
        <taxon>Lampyrinae</taxon>
        <taxon>Photinus</taxon>
    </lineage>
</organism>
<feature type="region of interest" description="Disordered" evidence="1">
    <location>
        <begin position="192"/>
        <end position="212"/>
    </location>
</feature>
<dbReference type="AlphaFoldDB" id="A0A1Y1KQV8"/>
<evidence type="ECO:0000313" key="2">
    <source>
        <dbReference type="EMBL" id="JAV63792.1"/>
    </source>
</evidence>
<sequence>MHIMSIPSTSQLFEAGLRNSPSQSGFLDSLVKQQLEIASRDMEMNTPPPSSSESEDVVSDLGEYFTRTAAIWAQLTQRLIKGPHIIQASFRAHERSRAESRMSDLAELAKIDMGLSKLRQIGDLSDRFSREVQEVWWPHVSMMNGGGQEVLQTSISPFCDNKISSVSESVSLTHEPDSAHFASRKLLPDKSQLSHAGIGGDGSGSEDSSDDDEQFQAIDMEALRQRGKGVYFCPKGMKCDKGGVDKDGNLVVFDRNSSFAQHCNKHRKPWRCDVPGCPNPPKKRRFARRDGLERHKTTVKHYLVT</sequence>
<reference evidence="2" key="1">
    <citation type="journal article" date="2016" name="Sci. Rep.">
        <title>Molecular characterization of firefly nuptial gifts: a multi-omics approach sheds light on postcopulatory sexual selection.</title>
        <authorList>
            <person name="Al-Wathiqui N."/>
            <person name="Fallon T.R."/>
            <person name="South A."/>
            <person name="Weng J.K."/>
            <person name="Lewis S.M."/>
        </authorList>
    </citation>
    <scope>NUCLEOTIDE SEQUENCE</scope>
</reference>
<name>A0A1Y1KQV8_PHOPY</name>